<dbReference type="PaxDb" id="10029-XP_007626805.1"/>
<evidence type="ECO:0000259" key="1">
    <source>
        <dbReference type="Pfam" id="PF00044"/>
    </source>
</evidence>
<gene>
    <name evidence="2" type="ORF">I79_018711</name>
</gene>
<reference evidence="3" key="1">
    <citation type="journal article" date="2011" name="Nat. Biotechnol.">
        <title>The genomic sequence of the Chinese hamster ovary (CHO)-K1 cell line.</title>
        <authorList>
            <person name="Xu X."/>
            <person name="Nagarajan H."/>
            <person name="Lewis N.E."/>
            <person name="Pan S."/>
            <person name="Cai Z."/>
            <person name="Liu X."/>
            <person name="Chen W."/>
            <person name="Xie M."/>
            <person name="Wang W."/>
            <person name="Hammond S."/>
            <person name="Andersen M.R."/>
            <person name="Neff N."/>
            <person name="Passarelli B."/>
            <person name="Koh W."/>
            <person name="Fan H.C."/>
            <person name="Wang J."/>
            <person name="Gui Y."/>
            <person name="Lee K.H."/>
            <person name="Betenbaugh M.J."/>
            <person name="Quake S.R."/>
            <person name="Famili I."/>
            <person name="Palsson B.O."/>
            <person name="Wang J."/>
        </authorList>
    </citation>
    <scope>NUCLEOTIDE SEQUENCE [LARGE SCALE GENOMIC DNA]</scope>
    <source>
        <strain evidence="3">CHO K1 cell line</strain>
    </source>
</reference>
<evidence type="ECO:0000313" key="3">
    <source>
        <dbReference type="Proteomes" id="UP000001075"/>
    </source>
</evidence>
<dbReference type="Proteomes" id="UP000001075">
    <property type="component" value="Unassembled WGS sequence"/>
</dbReference>
<dbReference type="AlphaFoldDB" id="G3I5G3"/>
<dbReference type="EMBL" id="JH001298">
    <property type="protein sequence ID" value="EGW09771.1"/>
    <property type="molecule type" value="Genomic_DNA"/>
</dbReference>
<dbReference type="STRING" id="10029.G3I5G3"/>
<protein>
    <recommendedName>
        <fullName evidence="1">Glyceraldehyde 3-phosphate dehydrogenase NAD(P) binding domain-containing protein</fullName>
    </recommendedName>
</protein>
<accession>G3I5G3</accession>
<feature type="domain" description="Glyceraldehyde 3-phosphate dehydrogenase NAD(P) binding" evidence="1">
    <location>
        <begin position="100"/>
        <end position="154"/>
    </location>
</feature>
<proteinExistence type="predicted"/>
<name>G3I5G3_CRIGR</name>
<evidence type="ECO:0000313" key="2">
    <source>
        <dbReference type="EMBL" id="EGW09771.1"/>
    </source>
</evidence>
<organism evidence="2 3">
    <name type="scientific">Cricetulus griseus</name>
    <name type="common">Chinese hamster</name>
    <name type="synonym">Cricetulus barabensis griseus</name>
    <dbReference type="NCBI Taxonomy" id="10029"/>
    <lineage>
        <taxon>Eukaryota</taxon>
        <taxon>Metazoa</taxon>
        <taxon>Chordata</taxon>
        <taxon>Craniata</taxon>
        <taxon>Vertebrata</taxon>
        <taxon>Euteleostomi</taxon>
        <taxon>Mammalia</taxon>
        <taxon>Eutheria</taxon>
        <taxon>Euarchontoglires</taxon>
        <taxon>Glires</taxon>
        <taxon>Rodentia</taxon>
        <taxon>Myomorpha</taxon>
        <taxon>Muroidea</taxon>
        <taxon>Cricetidae</taxon>
        <taxon>Cricetinae</taxon>
        <taxon>Cricetulus</taxon>
    </lineage>
</organism>
<dbReference type="InterPro" id="IPR036291">
    <property type="entry name" value="NAD(P)-bd_dom_sf"/>
</dbReference>
<dbReference type="Gene3D" id="3.40.50.720">
    <property type="entry name" value="NAD(P)-binding Rossmann-like Domain"/>
    <property type="match status" value="1"/>
</dbReference>
<dbReference type="SUPFAM" id="SSF51735">
    <property type="entry name" value="NAD(P)-binding Rossmann-fold domains"/>
    <property type="match status" value="1"/>
</dbReference>
<dbReference type="InterPro" id="IPR020828">
    <property type="entry name" value="GlycerAld_3-P_DH_NAD(P)-bd"/>
</dbReference>
<dbReference type="InParanoid" id="G3I5G3"/>
<dbReference type="eggNOG" id="KOG4587">
    <property type="taxonomic scope" value="Eukaryota"/>
</dbReference>
<dbReference type="Pfam" id="PF00044">
    <property type="entry name" value="Gp_dh_N"/>
    <property type="match status" value="1"/>
</dbReference>
<sequence>MRNLNAQNYFQLEEVTKILLQGRFQFLHSLLDQLREKVQALQIHRFSHRTLFGVETASFSCAVPALLLRYNGDGRTERTWSYWEPGYQDFLQFWQSGCCCINDSFIDLNYMMYMFQYNAAQRKFYIMVKTENRKLVNNGKAITLFQEQDPTNIK</sequence>
<dbReference type="GO" id="GO:0051287">
    <property type="term" value="F:NAD binding"/>
    <property type="evidence" value="ECO:0007669"/>
    <property type="project" value="InterPro"/>
</dbReference>